<dbReference type="Gene3D" id="2.40.170.20">
    <property type="entry name" value="TonB-dependent receptor, beta-barrel domain"/>
    <property type="match status" value="2"/>
</dbReference>
<dbReference type="PROSITE" id="PS52016">
    <property type="entry name" value="TONB_DEPENDENT_REC_3"/>
    <property type="match status" value="1"/>
</dbReference>
<evidence type="ECO:0000256" key="5">
    <source>
        <dbReference type="ARBA" id="ARBA00023136"/>
    </source>
</evidence>
<accession>A0A939DQU7</accession>
<dbReference type="SUPFAM" id="SSF56935">
    <property type="entry name" value="Porins"/>
    <property type="match status" value="1"/>
</dbReference>
<organism evidence="10 11">
    <name type="scientific">Bowmanella dokdonensis</name>
    <dbReference type="NCBI Taxonomy" id="751969"/>
    <lineage>
        <taxon>Bacteria</taxon>
        <taxon>Pseudomonadati</taxon>
        <taxon>Pseudomonadota</taxon>
        <taxon>Gammaproteobacteria</taxon>
        <taxon>Alteromonadales</taxon>
        <taxon>Alteromonadaceae</taxon>
        <taxon>Bowmanella</taxon>
    </lineage>
</organism>
<keyword evidence="11" id="KW-1185">Reference proteome</keyword>
<dbReference type="Gene3D" id="2.60.40.1120">
    <property type="entry name" value="Carboxypeptidase-like, regulatory domain"/>
    <property type="match status" value="1"/>
</dbReference>
<dbReference type="RefSeq" id="WP_206575396.1">
    <property type="nucleotide sequence ID" value="NZ_JAFKCV010000016.1"/>
</dbReference>
<dbReference type="GO" id="GO:0030246">
    <property type="term" value="F:carbohydrate binding"/>
    <property type="evidence" value="ECO:0007669"/>
    <property type="project" value="InterPro"/>
</dbReference>
<protein>
    <submittedName>
        <fullName evidence="10">TonB-dependent receptor</fullName>
    </submittedName>
</protein>
<evidence type="ECO:0000259" key="9">
    <source>
        <dbReference type="Pfam" id="PF25183"/>
    </source>
</evidence>
<keyword evidence="4 7" id="KW-0812">Transmembrane</keyword>
<dbReference type="AlphaFoldDB" id="A0A939DQU7"/>
<keyword evidence="8" id="KW-0732">Signal</keyword>
<keyword evidence="6 7" id="KW-0998">Cell outer membrane</keyword>
<feature type="signal peptide" evidence="8">
    <location>
        <begin position="1"/>
        <end position="27"/>
    </location>
</feature>
<feature type="domain" description="TonB-dependent transporter Oar-like beta-barrel" evidence="9">
    <location>
        <begin position="325"/>
        <end position="991"/>
    </location>
</feature>
<sequence>MVNKQLKRSVLSIAISGLLGFGSMAYAANNDGAIRGAVTTENAQHLAGAEVTITNKATGITRSVTANSDGRFRFARLPIGDYAVTVKKEGYQTLQLPDVSVVIGEATTLDLAMTSGDIEVISVSGARISMIDTTSTESALNIGAVELERLPVSRDLNSVALLAPGTTGGGRHGGVSFGGSSAAENAVFINGLNVTDPEVPTSYSSVPFSFYKDFQIKTGGYSAEFGRTTGGVVNAVVKSGSNEFEFGADLYYSPDSLRGDGKNTYDRLGRKVVNRENDTRDSYTASVYASGPIIKDKLFFFALYEPRLVETDTWDSSDTRLSKYEDDSAFWGGKLDWYITDDHLLELIAFSDESDATTDIITDGTVDSVIHSTDGGKNYIGTYTGHFGDDFVMKVMYGELERQLRSNASTALECNRVMDYTALGPIFDIGCTSLGMTDDRVNKRESLRLDFEWNLTDDHLIRFGMDQESRITQMDRAYPGPDATRYQIYDVTPGGSLNGETLTDEYDYYVRARTRKTLGNFETETSAYYVEDVWSVTDRVTLTMGLRYDEFDTAGAGGTGFMKIDDMISPRLGVAWDVNGNGETKVYANAGRYYYPLPNSLVAREGGGTVDVSNYYYLDGGELTDGVWTGGFTENPISTGQLNLTPNLGPIIGEEIQFGAVEAAEDQSYRIDNDIEASYQDEFILGMETMLNDDWMLGSRVIYRKFENAVEDMKVYRDWGECDSPGTWLIGNPGQVISLQLECNGQTQLVEVDLGKEQIQAGHPMNKTDEGIGSPIPFRKYGALELVLQRAWDDDWSFYGSYTWSHSWGNYEGGVNSDTTNNIAGWLEYGDDPMYLVGGYGNLPNDTRHQFKLRGAYALTEAWTLSSTMSISSGRPINVRGVGNPYTNDEHYYMNWICVENCEGDDDSASRQYNYIPRDSYGRTDWLVSMDARVSYDTTIAGLDTRFALDIFNVFNTQTVTRIDHFLTQADSVGIPNEDFGVATSLQGQRSMRLSASVRF</sequence>
<evidence type="ECO:0000256" key="7">
    <source>
        <dbReference type="PROSITE-ProRule" id="PRU01360"/>
    </source>
</evidence>
<dbReference type="Pfam" id="PF25183">
    <property type="entry name" value="OMP_b-brl_4"/>
    <property type="match status" value="1"/>
</dbReference>
<dbReference type="EMBL" id="JAFKCV010000016">
    <property type="protein sequence ID" value="MBN7827283.1"/>
    <property type="molecule type" value="Genomic_DNA"/>
</dbReference>
<dbReference type="Proteomes" id="UP000664654">
    <property type="component" value="Unassembled WGS sequence"/>
</dbReference>
<proteinExistence type="inferred from homology"/>
<evidence type="ECO:0000313" key="11">
    <source>
        <dbReference type="Proteomes" id="UP000664654"/>
    </source>
</evidence>
<dbReference type="PANTHER" id="PTHR30069:SF46">
    <property type="entry name" value="OAR PROTEIN"/>
    <property type="match status" value="1"/>
</dbReference>
<feature type="chain" id="PRO_5037474831" evidence="8">
    <location>
        <begin position="28"/>
        <end position="1000"/>
    </location>
</feature>
<evidence type="ECO:0000256" key="3">
    <source>
        <dbReference type="ARBA" id="ARBA00022452"/>
    </source>
</evidence>
<comment type="caution">
    <text evidence="10">The sequence shown here is derived from an EMBL/GenBank/DDBJ whole genome shotgun (WGS) entry which is preliminary data.</text>
</comment>
<dbReference type="PANTHER" id="PTHR30069">
    <property type="entry name" value="TONB-DEPENDENT OUTER MEMBRANE RECEPTOR"/>
    <property type="match status" value="1"/>
</dbReference>
<dbReference type="GO" id="GO:0009279">
    <property type="term" value="C:cell outer membrane"/>
    <property type="evidence" value="ECO:0007669"/>
    <property type="project" value="UniProtKB-SubCell"/>
</dbReference>
<dbReference type="GO" id="GO:0015344">
    <property type="term" value="F:siderophore uptake transmembrane transporter activity"/>
    <property type="evidence" value="ECO:0007669"/>
    <property type="project" value="TreeGrafter"/>
</dbReference>
<keyword evidence="3 7" id="KW-1134">Transmembrane beta strand</keyword>
<dbReference type="Pfam" id="PF13620">
    <property type="entry name" value="CarboxypepD_reg"/>
    <property type="match status" value="1"/>
</dbReference>
<keyword evidence="5 7" id="KW-0472">Membrane</keyword>
<dbReference type="SUPFAM" id="SSF49452">
    <property type="entry name" value="Starch-binding domain-like"/>
    <property type="match status" value="1"/>
</dbReference>
<name>A0A939DQU7_9ALTE</name>
<dbReference type="Gene3D" id="2.170.130.10">
    <property type="entry name" value="TonB-dependent receptor, plug domain"/>
    <property type="match status" value="1"/>
</dbReference>
<keyword evidence="10" id="KW-0675">Receptor</keyword>
<evidence type="ECO:0000256" key="4">
    <source>
        <dbReference type="ARBA" id="ARBA00022692"/>
    </source>
</evidence>
<evidence type="ECO:0000256" key="2">
    <source>
        <dbReference type="ARBA" id="ARBA00022448"/>
    </source>
</evidence>
<evidence type="ECO:0000313" key="10">
    <source>
        <dbReference type="EMBL" id="MBN7827283.1"/>
    </source>
</evidence>
<comment type="similarity">
    <text evidence="7">Belongs to the TonB-dependent receptor family.</text>
</comment>
<dbReference type="GO" id="GO:0044718">
    <property type="term" value="P:siderophore transmembrane transport"/>
    <property type="evidence" value="ECO:0007669"/>
    <property type="project" value="TreeGrafter"/>
</dbReference>
<comment type="subcellular location">
    <subcellularLocation>
        <location evidence="1 7">Cell outer membrane</location>
        <topology evidence="1 7">Multi-pass membrane protein</topology>
    </subcellularLocation>
</comment>
<dbReference type="InterPro" id="IPR036942">
    <property type="entry name" value="Beta-barrel_TonB_sf"/>
</dbReference>
<dbReference type="InterPro" id="IPR037066">
    <property type="entry name" value="Plug_dom_sf"/>
</dbReference>
<dbReference type="InterPro" id="IPR039426">
    <property type="entry name" value="TonB-dep_rcpt-like"/>
</dbReference>
<gene>
    <name evidence="10" type="ORF">J0A66_18770</name>
</gene>
<keyword evidence="2 7" id="KW-0813">Transport</keyword>
<evidence type="ECO:0000256" key="6">
    <source>
        <dbReference type="ARBA" id="ARBA00023237"/>
    </source>
</evidence>
<evidence type="ECO:0000256" key="1">
    <source>
        <dbReference type="ARBA" id="ARBA00004571"/>
    </source>
</evidence>
<dbReference type="InterPro" id="IPR057601">
    <property type="entry name" value="Oar-like_b-barrel"/>
</dbReference>
<dbReference type="InterPro" id="IPR013784">
    <property type="entry name" value="Carb-bd-like_fold"/>
</dbReference>
<reference evidence="10" key="1">
    <citation type="submission" date="2021-03" db="EMBL/GenBank/DDBJ databases">
        <title>novel species isolated from a fishpond in China.</title>
        <authorList>
            <person name="Lu H."/>
            <person name="Cai Z."/>
        </authorList>
    </citation>
    <scope>NUCLEOTIDE SEQUENCE</scope>
    <source>
        <strain evidence="10">JCM 30855</strain>
    </source>
</reference>
<evidence type="ECO:0000256" key="8">
    <source>
        <dbReference type="SAM" id="SignalP"/>
    </source>
</evidence>